<dbReference type="EMBL" id="BEXT01000001">
    <property type="protein sequence ID" value="GBC59198.1"/>
    <property type="molecule type" value="Genomic_DNA"/>
</dbReference>
<dbReference type="Proteomes" id="UP000288096">
    <property type="component" value="Unassembled WGS sequence"/>
</dbReference>
<dbReference type="OrthoDB" id="185259at2"/>
<dbReference type="Pfam" id="PF13290">
    <property type="entry name" value="CHB_HEX_C_1"/>
    <property type="match status" value="2"/>
</dbReference>
<dbReference type="InterPro" id="IPR014867">
    <property type="entry name" value="Spore_coat_CotH_CotH2/3/7"/>
</dbReference>
<evidence type="ECO:0000313" key="3">
    <source>
        <dbReference type="Proteomes" id="UP000288096"/>
    </source>
</evidence>
<sequence>MMAGKLKNMAVLSIVFLFIWGIQESQAGEVMISEFMASNTSTLSDKDGDYSDWIEIHNGSDSELNLEGWYLTDDVNTPDKWQFPAVSISPGAFLVVFASGKNVDDPAELHTGFKLSKGGEYLGLVLPDLTVASEYAPQYPEQETDVSYGYGPDGLPQYFHTPTPNQPNSQDNAGEIIFSHQGGLYSAPFSLTLTVSPPGAMIRYTTDRSEPTETSPVYSGEIHVDGTVMIKAKAFKTDLPPGSVASQSYLKLESDVRAFSSNLPIVVVDTFGYDIKSTAFPYCPVFSVFISPGDDGRARILNSPDLTSNAGIRIRGHSSATDDWEVTSWPKKQYRLELWDDEGEDRKAPLLGLPSDSDWVLYAPYSDKTLMRNHLTYAWSNRMGRYAARTRFVEVFLNADGGNISESDYVGVYVFMEKIQQGKDRVDITELTPEDENEPEITGGYLFLKDRIEDAAVAFRSSAVGDDVAIHYVAPDADDITAQQKTYAEGYFTAFETALYGSDFTDPGSGYAAYIDADSFIDHQLLVELTKNLDGLKYSTYMFKDREKKLHAGPVWDYNLSLGNSYYRNGPDDEINSKSWSYNPWMWQARHKYSWWGRLFEDPDYQQQWNDRWAELRKDLLSNDQIFQDIDETAAMLAEAAGRNFDRWQILGKWVWGNLDGFEERDIYQKEVDAMKAWLETRLIFMDKVTFTKRMPTFEPAGGAVTAGTQISLNAPKGGTIYYTLDGSDPRDPGGTINKNAINYDATGPISIDQFLCITARIYFLEDEDIDDNGKTEYVWTPPVTVSYVKEGEYANLSVSEIMYNPVGTDVVDGDEFEFIELRNTGAEAVLLDGINFSAGVDFTFPAGTILNSGAYAVIVSNESEFNNLYPDVPVAGVYAGRLDNGGETLTLSDGIGRTLFSVTYDDEAPWPVGADNGGGSLIRFDYDISPDSAAAWTTCTCRGGSPGQGNVNLCTVIAALQLMAGHTSDAPPTEDINGDRRIGLEEAIFLLQEIADLR</sequence>
<accession>A0A401FQD3</accession>
<dbReference type="RefSeq" id="WP_124326726.1">
    <property type="nucleotide sequence ID" value="NZ_BEXT01000001.1"/>
</dbReference>
<name>A0A401FQD3_9BACT</name>
<dbReference type="AlphaFoldDB" id="A0A401FQD3"/>
<gene>
    <name evidence="2" type="ORF">DENIS_0134</name>
</gene>
<dbReference type="SUPFAM" id="SSF74853">
    <property type="entry name" value="Lamin A/C globular tail domain"/>
    <property type="match status" value="2"/>
</dbReference>
<dbReference type="InterPro" id="IPR036415">
    <property type="entry name" value="Lamin_tail_dom_sf"/>
</dbReference>
<evidence type="ECO:0000313" key="2">
    <source>
        <dbReference type="EMBL" id="GBC59198.1"/>
    </source>
</evidence>
<dbReference type="Gene3D" id="2.60.40.1260">
    <property type="entry name" value="Lamin Tail domain"/>
    <property type="match status" value="1"/>
</dbReference>
<organism evidence="2 3">
    <name type="scientific">Desulfonema ishimotonii</name>
    <dbReference type="NCBI Taxonomy" id="45657"/>
    <lineage>
        <taxon>Bacteria</taxon>
        <taxon>Pseudomonadati</taxon>
        <taxon>Thermodesulfobacteriota</taxon>
        <taxon>Desulfobacteria</taxon>
        <taxon>Desulfobacterales</taxon>
        <taxon>Desulfococcaceae</taxon>
        <taxon>Desulfonema</taxon>
    </lineage>
</organism>
<proteinExistence type="predicted"/>
<dbReference type="Pfam" id="PF00932">
    <property type="entry name" value="LTD"/>
    <property type="match status" value="2"/>
</dbReference>
<comment type="caution">
    <text evidence="2">The sequence shown here is derived from an EMBL/GenBank/DDBJ whole genome shotgun (WGS) entry which is preliminary data.</text>
</comment>
<evidence type="ECO:0000259" key="1">
    <source>
        <dbReference type="PROSITE" id="PS51841"/>
    </source>
</evidence>
<protein>
    <recommendedName>
        <fullName evidence="1">LTD domain-containing protein</fullName>
    </recommendedName>
</protein>
<dbReference type="InterPro" id="IPR001322">
    <property type="entry name" value="Lamin_tail_dom"/>
</dbReference>
<reference evidence="3" key="1">
    <citation type="submission" date="2017-11" db="EMBL/GenBank/DDBJ databases">
        <authorList>
            <person name="Watanabe M."/>
            <person name="Kojima H."/>
        </authorList>
    </citation>
    <scope>NUCLEOTIDE SEQUENCE [LARGE SCALE GENOMIC DNA]</scope>
    <source>
        <strain evidence="3">Tokyo 01</strain>
    </source>
</reference>
<reference evidence="3" key="2">
    <citation type="submission" date="2019-01" db="EMBL/GenBank/DDBJ databases">
        <title>Genome sequence of Desulfonema ishimotonii strain Tokyo 01.</title>
        <authorList>
            <person name="Fukui M."/>
        </authorList>
    </citation>
    <scope>NUCLEOTIDE SEQUENCE [LARGE SCALE GENOMIC DNA]</scope>
    <source>
        <strain evidence="3">Tokyo 01</strain>
    </source>
</reference>
<dbReference type="InterPro" id="IPR059177">
    <property type="entry name" value="GH29D-like_dom"/>
</dbReference>
<dbReference type="PROSITE" id="PS51841">
    <property type="entry name" value="LTD"/>
    <property type="match status" value="2"/>
</dbReference>
<feature type="domain" description="LTD" evidence="1">
    <location>
        <begin position="18"/>
        <end position="152"/>
    </location>
</feature>
<dbReference type="Pfam" id="PF08757">
    <property type="entry name" value="CotH"/>
    <property type="match status" value="1"/>
</dbReference>
<keyword evidence="3" id="KW-1185">Reference proteome</keyword>
<feature type="domain" description="LTD" evidence="1">
    <location>
        <begin position="781"/>
        <end position="907"/>
    </location>
</feature>